<feature type="transmembrane region" description="Helical" evidence="1">
    <location>
        <begin position="289"/>
        <end position="309"/>
    </location>
</feature>
<feature type="transmembrane region" description="Helical" evidence="1">
    <location>
        <begin position="115"/>
        <end position="132"/>
    </location>
</feature>
<feature type="transmembrane region" description="Helical" evidence="1">
    <location>
        <begin position="164"/>
        <end position="188"/>
    </location>
</feature>
<evidence type="ECO:0000313" key="3">
    <source>
        <dbReference type="Proteomes" id="UP000250434"/>
    </source>
</evidence>
<feature type="transmembrane region" description="Helical" evidence="1">
    <location>
        <begin position="350"/>
        <end position="370"/>
    </location>
</feature>
<keyword evidence="1" id="KW-1133">Transmembrane helix</keyword>
<keyword evidence="3" id="KW-1185">Reference proteome</keyword>
<dbReference type="Proteomes" id="UP000250434">
    <property type="component" value="Chromosome"/>
</dbReference>
<keyword evidence="1" id="KW-0472">Membrane</keyword>
<gene>
    <name evidence="2" type="ORF">A4R43_28155</name>
</gene>
<dbReference type="EMBL" id="CP015163">
    <property type="protein sequence ID" value="AXB45875.1"/>
    <property type="molecule type" value="Genomic_DNA"/>
</dbReference>
<protein>
    <recommendedName>
        <fullName evidence="4">Glycosyltransferase RgtA/B/C/D-like domain-containing protein</fullName>
    </recommendedName>
</protein>
<reference evidence="2 3" key="1">
    <citation type="submission" date="2016-04" db="EMBL/GenBank/DDBJ databases">
        <title>Complete genome sequence and analysis of deep-sea sediment isolate, Amycolatopsis sp. WP1.</title>
        <authorList>
            <person name="Wang H."/>
            <person name="Chen S."/>
            <person name="Wu Q."/>
        </authorList>
    </citation>
    <scope>NUCLEOTIDE SEQUENCE [LARGE SCALE GENOMIC DNA]</scope>
    <source>
        <strain evidence="2 3">WP1</strain>
    </source>
</reference>
<feature type="transmembrane region" description="Helical" evidence="1">
    <location>
        <begin position="139"/>
        <end position="158"/>
    </location>
</feature>
<feature type="transmembrane region" description="Helical" evidence="1">
    <location>
        <begin position="200"/>
        <end position="219"/>
    </location>
</feature>
<organism evidence="2 3">
    <name type="scientific">Amycolatopsis albispora</name>
    <dbReference type="NCBI Taxonomy" id="1804986"/>
    <lineage>
        <taxon>Bacteria</taxon>
        <taxon>Bacillati</taxon>
        <taxon>Actinomycetota</taxon>
        <taxon>Actinomycetes</taxon>
        <taxon>Pseudonocardiales</taxon>
        <taxon>Pseudonocardiaceae</taxon>
        <taxon>Amycolatopsis</taxon>
    </lineage>
</organism>
<feature type="transmembrane region" description="Helical" evidence="1">
    <location>
        <begin position="12"/>
        <end position="30"/>
    </location>
</feature>
<evidence type="ECO:0000256" key="1">
    <source>
        <dbReference type="SAM" id="Phobius"/>
    </source>
</evidence>
<proteinExistence type="predicted"/>
<evidence type="ECO:0000313" key="2">
    <source>
        <dbReference type="EMBL" id="AXB45875.1"/>
    </source>
</evidence>
<feature type="transmembrane region" description="Helical" evidence="1">
    <location>
        <begin position="255"/>
        <end position="277"/>
    </location>
</feature>
<feature type="transmembrane region" description="Helical" evidence="1">
    <location>
        <begin position="65"/>
        <end position="83"/>
    </location>
</feature>
<name>A0A344LCV1_9PSEU</name>
<accession>A0A344LCV1</accession>
<dbReference type="AlphaFoldDB" id="A0A344LCV1"/>
<sequence length="506" mass="54197">MTTSVRDHVRAAWWLPVFAVVATAALFLVVKDSLTDDAYITLAYAKNLAVHGEWGLIAGEHANSATSPLNILLLALATLLTRIFGDAHPVIALGLVTVAAGGVIGWAWMRLVAALRLPSFAGVLGIAVVLLNPFVLSAIGLEVLLIPAALILLTVFAVEGRPVWFGAIAGLAVMIRLDLVVFVLILAFSAAAIRRKLVRAVLAAVAVAGPWYLFSWIAFGSAVPDTLVIKQLQGGLFGEWSFFTGPVMYFTGRKIVTAIAFAPALAGLFVLVSWFLVRFAVRWEKVVKIGPLAALGAGGVVYYGVYTLMGVGPYHWYFVAPIVSLSMSGVAIVAFWLARSREQERLESRPPALVLGLVGLALLGNIAVIAKPGVPWESPLIFGNWASAPDYARVGKALGERLNGATVSSPGEIGTLAYYCECKIVDEFSDRGRVVDKVEKRIAEANPITSFALRVNYFFFDRSIKPEPIQYELKYAAGPATGPDSWTVHSAAKGVGHFSLVPASRP</sequence>
<evidence type="ECO:0008006" key="4">
    <source>
        <dbReference type="Google" id="ProtNLM"/>
    </source>
</evidence>
<keyword evidence="1" id="KW-0812">Transmembrane</keyword>
<feature type="transmembrane region" description="Helical" evidence="1">
    <location>
        <begin position="315"/>
        <end position="338"/>
    </location>
</feature>
<dbReference type="RefSeq" id="WP_236808337.1">
    <property type="nucleotide sequence ID" value="NZ_CP015163.1"/>
</dbReference>
<dbReference type="KEGG" id="aab:A4R43_28155"/>
<feature type="transmembrane region" description="Helical" evidence="1">
    <location>
        <begin position="90"/>
        <end position="109"/>
    </location>
</feature>